<keyword evidence="1" id="KW-0805">Transcription regulation</keyword>
<organism evidence="5 6">
    <name type="scientific">Photobacterium jeanii</name>
    <dbReference type="NCBI Taxonomy" id="858640"/>
    <lineage>
        <taxon>Bacteria</taxon>
        <taxon>Pseudomonadati</taxon>
        <taxon>Pseudomonadota</taxon>
        <taxon>Gammaproteobacteria</taxon>
        <taxon>Vibrionales</taxon>
        <taxon>Vibrionaceae</taxon>
        <taxon>Photobacterium</taxon>
    </lineage>
</organism>
<dbReference type="PROSITE" id="PS50937">
    <property type="entry name" value="HTH_MERR_2"/>
    <property type="match status" value="1"/>
</dbReference>
<keyword evidence="3" id="KW-0804">Transcription</keyword>
<dbReference type="SMART" id="SM00422">
    <property type="entry name" value="HTH_MERR"/>
    <property type="match status" value="1"/>
</dbReference>
<dbReference type="PANTHER" id="PTHR30204:SF67">
    <property type="entry name" value="HTH-TYPE TRANSCRIPTIONAL REGULATOR MLRA-RELATED"/>
    <property type="match status" value="1"/>
</dbReference>
<evidence type="ECO:0000259" key="4">
    <source>
        <dbReference type="PROSITE" id="PS50937"/>
    </source>
</evidence>
<dbReference type="PROSITE" id="PS00552">
    <property type="entry name" value="HTH_MERR_1"/>
    <property type="match status" value="1"/>
</dbReference>
<evidence type="ECO:0000256" key="1">
    <source>
        <dbReference type="ARBA" id="ARBA00023015"/>
    </source>
</evidence>
<feature type="domain" description="HTH merR-type" evidence="4">
    <location>
        <begin position="12"/>
        <end position="81"/>
    </location>
</feature>
<proteinExistence type="predicted"/>
<dbReference type="CDD" id="cd01104">
    <property type="entry name" value="HTH_MlrA-CarA"/>
    <property type="match status" value="1"/>
</dbReference>
<dbReference type="OrthoDB" id="9800334at2"/>
<dbReference type="GO" id="GO:0003700">
    <property type="term" value="F:DNA-binding transcription factor activity"/>
    <property type="evidence" value="ECO:0007669"/>
    <property type="project" value="InterPro"/>
</dbReference>
<dbReference type="InterPro" id="IPR047057">
    <property type="entry name" value="MerR_fam"/>
</dbReference>
<dbReference type="Proteomes" id="UP000078503">
    <property type="component" value="Unassembled WGS sequence"/>
</dbReference>
<accession>A0A178K391</accession>
<dbReference type="EMBL" id="LVHF01000033">
    <property type="protein sequence ID" value="OAN11547.1"/>
    <property type="molecule type" value="Genomic_DNA"/>
</dbReference>
<dbReference type="InterPro" id="IPR009061">
    <property type="entry name" value="DNA-bd_dom_put_sf"/>
</dbReference>
<keyword evidence="6" id="KW-1185">Reference proteome</keyword>
<dbReference type="STRING" id="858640.A3K86_21715"/>
<dbReference type="AlphaFoldDB" id="A0A178K391"/>
<evidence type="ECO:0000256" key="2">
    <source>
        <dbReference type="ARBA" id="ARBA00023125"/>
    </source>
</evidence>
<comment type="caution">
    <text evidence="5">The sequence shown here is derived from an EMBL/GenBank/DDBJ whole genome shotgun (WGS) entry which is preliminary data.</text>
</comment>
<keyword evidence="2" id="KW-0238">DNA-binding</keyword>
<dbReference type="SUPFAM" id="SSF46955">
    <property type="entry name" value="Putative DNA-binding domain"/>
    <property type="match status" value="1"/>
</dbReference>
<reference evidence="5 6" key="1">
    <citation type="submission" date="2016-03" db="EMBL/GenBank/DDBJ databases">
        <title>Photobacterium proteolyticum sp. nov. a protease producing bacterium isolated from ocean sediments of Laizhou Bay.</title>
        <authorList>
            <person name="Li Y."/>
        </authorList>
    </citation>
    <scope>NUCLEOTIDE SEQUENCE [LARGE SCALE GENOMIC DNA]</scope>
    <source>
        <strain evidence="5 6">R-40508</strain>
    </source>
</reference>
<dbReference type="PANTHER" id="PTHR30204">
    <property type="entry name" value="REDOX-CYCLING DRUG-SENSING TRANSCRIPTIONAL ACTIVATOR SOXR"/>
    <property type="match status" value="1"/>
</dbReference>
<name>A0A178K391_9GAMM</name>
<sequence length="286" mass="31929">MPCDDLMMTEKQYAISEVSELTGVNTVTLRAWQRRYGLLNPKRTPKGHRVYNDDDVNQIKTILTWLDKGVSIGKVKPLLSQPVVELADNETLEGFDSVVANIEAFNKAKLEKQLIQLLKEYPLTLLHKQLLTPLDTHFEQQALPLTSVNYAFWLATLNEVLIGTTHQIKAKSNQQVLVLGLDEKPNYAVALQGLKHKQQGKRVIVLEQFSLDRHGISAVDAMVKQAGVSQVVLVADTALKAKSVSDLQHWLPEFEQVGRYELVGAIAEIHPMLLSSSSEQVASESQ</sequence>
<dbReference type="InterPro" id="IPR000551">
    <property type="entry name" value="MerR-type_HTH_dom"/>
</dbReference>
<protein>
    <recommendedName>
        <fullName evidence="4">HTH merR-type domain-containing protein</fullName>
    </recommendedName>
</protein>
<evidence type="ECO:0000256" key="3">
    <source>
        <dbReference type="ARBA" id="ARBA00023163"/>
    </source>
</evidence>
<evidence type="ECO:0000313" key="6">
    <source>
        <dbReference type="Proteomes" id="UP000078503"/>
    </source>
</evidence>
<gene>
    <name evidence="5" type="ORF">A3K86_21715</name>
</gene>
<evidence type="ECO:0000313" key="5">
    <source>
        <dbReference type="EMBL" id="OAN11547.1"/>
    </source>
</evidence>
<dbReference type="Gene3D" id="1.10.1660.10">
    <property type="match status" value="1"/>
</dbReference>
<dbReference type="GO" id="GO:0003677">
    <property type="term" value="F:DNA binding"/>
    <property type="evidence" value="ECO:0007669"/>
    <property type="project" value="UniProtKB-KW"/>
</dbReference>
<dbReference type="Pfam" id="PF13411">
    <property type="entry name" value="MerR_1"/>
    <property type="match status" value="1"/>
</dbReference>